<evidence type="ECO:0000313" key="4">
    <source>
        <dbReference type="Proteomes" id="UP001055337"/>
    </source>
</evidence>
<evidence type="ECO:0000256" key="2">
    <source>
        <dbReference type="SAM" id="SignalP"/>
    </source>
</evidence>
<protein>
    <recommendedName>
        <fullName evidence="5">Dopamine receptor D4</fullName>
    </recommendedName>
</protein>
<feature type="region of interest" description="Disordered" evidence="1">
    <location>
        <begin position="128"/>
        <end position="160"/>
    </location>
</feature>
<feature type="region of interest" description="Disordered" evidence="1">
    <location>
        <begin position="50"/>
        <end position="93"/>
    </location>
</feature>
<name>A0ABY3TSM7_9MYCO</name>
<feature type="compositionally biased region" description="Pro residues" evidence="1">
    <location>
        <begin position="60"/>
        <end position="71"/>
    </location>
</feature>
<feature type="compositionally biased region" description="Polar residues" evidence="1">
    <location>
        <begin position="74"/>
        <end position="90"/>
    </location>
</feature>
<dbReference type="Proteomes" id="UP001055337">
    <property type="component" value="Chromosome"/>
</dbReference>
<feature type="compositionally biased region" description="Low complexity" evidence="1">
    <location>
        <begin position="50"/>
        <end position="59"/>
    </location>
</feature>
<feature type="chain" id="PRO_5046525099" description="Dopamine receptor D4" evidence="2">
    <location>
        <begin position="38"/>
        <end position="160"/>
    </location>
</feature>
<evidence type="ECO:0008006" key="5">
    <source>
        <dbReference type="Google" id="ProtNLM"/>
    </source>
</evidence>
<proteinExistence type="predicted"/>
<evidence type="ECO:0000256" key="1">
    <source>
        <dbReference type="SAM" id="MobiDB-lite"/>
    </source>
</evidence>
<keyword evidence="2" id="KW-0732">Signal</keyword>
<keyword evidence="4" id="KW-1185">Reference proteome</keyword>
<gene>
    <name evidence="3" type="ORF">MI149_09880</name>
</gene>
<reference evidence="3" key="1">
    <citation type="submission" date="2022-08" db="EMBL/GenBank/DDBJ databases">
        <title>Whole genome sequencing of non-tuberculosis mycobacteria type-strains.</title>
        <authorList>
            <person name="Igarashi Y."/>
            <person name="Osugi A."/>
            <person name="Mitarai S."/>
        </authorList>
    </citation>
    <scope>NUCLEOTIDE SEQUENCE</scope>
    <source>
        <strain evidence="3">JCM 16369</strain>
    </source>
</reference>
<feature type="signal peptide" evidence="2">
    <location>
        <begin position="1"/>
        <end position="37"/>
    </location>
</feature>
<organism evidence="3 4">
    <name type="scientific">Mycolicibacterium crocinum</name>
    <dbReference type="NCBI Taxonomy" id="388459"/>
    <lineage>
        <taxon>Bacteria</taxon>
        <taxon>Bacillati</taxon>
        <taxon>Actinomycetota</taxon>
        <taxon>Actinomycetes</taxon>
        <taxon>Mycobacteriales</taxon>
        <taxon>Mycobacteriaceae</taxon>
        <taxon>Mycolicibacterium</taxon>
    </lineage>
</organism>
<dbReference type="EMBL" id="CP092362">
    <property type="protein sequence ID" value="ULN43341.1"/>
    <property type="molecule type" value="Genomic_DNA"/>
</dbReference>
<dbReference type="RefSeq" id="WP_240179610.1">
    <property type="nucleotide sequence ID" value="NZ_CP092362.2"/>
</dbReference>
<feature type="compositionally biased region" description="Low complexity" evidence="1">
    <location>
        <begin position="135"/>
        <end position="160"/>
    </location>
</feature>
<accession>A0ABY3TSM7</accession>
<sequence length="160" mass="15668">MTVNISTHTSVRMRRACLGLGVLAVSAAFLAAPVAGADPAEPVDPAVPTVVAGDAGAPPVDAPAPAAPPVPVQHLSSPDNLPPGTTSTDAPPQGRLGYWRDLLHAMRTQQVSGGDALLLLTQRPLDANAAPPPGMSSTPTGPVGTSAVAPVADAGAAAAG</sequence>
<evidence type="ECO:0000313" key="3">
    <source>
        <dbReference type="EMBL" id="ULN43341.1"/>
    </source>
</evidence>